<dbReference type="InterPro" id="IPR000719">
    <property type="entry name" value="Prot_kinase_dom"/>
</dbReference>
<dbReference type="KEGG" id="aaf:AURANDRAFT_8439"/>
<keyword evidence="5" id="KW-0067">ATP-binding</keyword>
<dbReference type="OrthoDB" id="193931at2759"/>
<evidence type="ECO:0000256" key="1">
    <source>
        <dbReference type="ARBA" id="ARBA00022527"/>
    </source>
</evidence>
<dbReference type="SUPFAM" id="SSF56112">
    <property type="entry name" value="Protein kinase-like (PK-like)"/>
    <property type="match status" value="1"/>
</dbReference>
<name>F0XYM8_AURAN</name>
<dbReference type="eggNOG" id="KOG0032">
    <property type="taxonomic scope" value="Eukaryota"/>
</dbReference>
<accession>F0XYM8</accession>
<keyword evidence="1" id="KW-0723">Serine/threonine-protein kinase</keyword>
<dbReference type="Gene3D" id="1.10.510.10">
    <property type="entry name" value="Transferase(Phosphotransferase) domain 1"/>
    <property type="match status" value="1"/>
</dbReference>
<feature type="non-terminal residue" evidence="8">
    <location>
        <position position="102"/>
    </location>
</feature>
<dbReference type="OMA" id="CGVSPIW"/>
<dbReference type="Pfam" id="PF00069">
    <property type="entry name" value="Pkinase"/>
    <property type="match status" value="1"/>
</dbReference>
<dbReference type="EMBL" id="GL833121">
    <property type="protein sequence ID" value="EGB11787.1"/>
    <property type="molecule type" value="Genomic_DNA"/>
</dbReference>
<dbReference type="InterPro" id="IPR011009">
    <property type="entry name" value="Kinase-like_dom_sf"/>
</dbReference>
<gene>
    <name evidence="8" type="ORF">AURANDRAFT_8439</name>
</gene>
<feature type="domain" description="Protein kinase" evidence="7">
    <location>
        <begin position="1"/>
        <end position="102"/>
    </location>
</feature>
<dbReference type="InParanoid" id="F0XYM8"/>
<keyword evidence="9" id="KW-1185">Reference proteome</keyword>
<organism evidence="9">
    <name type="scientific">Aureococcus anophagefferens</name>
    <name type="common">Harmful bloom alga</name>
    <dbReference type="NCBI Taxonomy" id="44056"/>
    <lineage>
        <taxon>Eukaryota</taxon>
        <taxon>Sar</taxon>
        <taxon>Stramenopiles</taxon>
        <taxon>Ochrophyta</taxon>
        <taxon>Pelagophyceae</taxon>
        <taxon>Pelagomonadales</taxon>
        <taxon>Pelagomonadaceae</taxon>
        <taxon>Aureococcus</taxon>
    </lineage>
</organism>
<evidence type="ECO:0000256" key="2">
    <source>
        <dbReference type="ARBA" id="ARBA00022679"/>
    </source>
</evidence>
<keyword evidence="6" id="KW-0472">Membrane</keyword>
<keyword evidence="6" id="KW-0812">Transmembrane</keyword>
<dbReference type="AlphaFoldDB" id="F0XYM8"/>
<evidence type="ECO:0000256" key="4">
    <source>
        <dbReference type="ARBA" id="ARBA00022777"/>
    </source>
</evidence>
<evidence type="ECO:0000259" key="7">
    <source>
        <dbReference type="PROSITE" id="PS50011"/>
    </source>
</evidence>
<dbReference type="PROSITE" id="PS50011">
    <property type="entry name" value="PROTEIN_KINASE_DOM"/>
    <property type="match status" value="1"/>
</dbReference>
<dbReference type="InterPro" id="IPR050205">
    <property type="entry name" value="CDPK_Ser/Thr_kinases"/>
</dbReference>
<evidence type="ECO:0000256" key="3">
    <source>
        <dbReference type="ARBA" id="ARBA00022741"/>
    </source>
</evidence>
<dbReference type="GO" id="GO:0005524">
    <property type="term" value="F:ATP binding"/>
    <property type="evidence" value="ECO:0007669"/>
    <property type="project" value="UniProtKB-KW"/>
</dbReference>
<sequence>GVCHRDLKPQNWLLASRQPWAPLRLVDFGLARAFDRGGRRRADRVGSFYFVAPEALRGVLRGAHDARCDLWSLGVIVYILLCGAPPFAGRTDRDILTKVARA</sequence>
<dbReference type="RefSeq" id="XP_009032891.1">
    <property type="nucleotide sequence ID" value="XM_009034643.1"/>
</dbReference>
<keyword evidence="2" id="KW-0808">Transferase</keyword>
<dbReference type="PANTHER" id="PTHR24349">
    <property type="entry name" value="SERINE/THREONINE-PROTEIN KINASE"/>
    <property type="match status" value="1"/>
</dbReference>
<feature type="non-terminal residue" evidence="8">
    <location>
        <position position="1"/>
    </location>
</feature>
<proteinExistence type="predicted"/>
<keyword evidence="6" id="KW-1133">Transmembrane helix</keyword>
<dbReference type="Proteomes" id="UP000002729">
    <property type="component" value="Unassembled WGS sequence"/>
</dbReference>
<evidence type="ECO:0000313" key="8">
    <source>
        <dbReference type="EMBL" id="EGB11787.1"/>
    </source>
</evidence>
<evidence type="ECO:0000256" key="5">
    <source>
        <dbReference type="ARBA" id="ARBA00022840"/>
    </source>
</evidence>
<reference evidence="8 9" key="1">
    <citation type="journal article" date="2011" name="Proc. Natl. Acad. Sci. U.S.A.">
        <title>Niche of harmful alga Aureococcus anophagefferens revealed through ecogenomics.</title>
        <authorList>
            <person name="Gobler C.J."/>
            <person name="Berry D.L."/>
            <person name="Dyhrman S.T."/>
            <person name="Wilhelm S.W."/>
            <person name="Salamov A."/>
            <person name="Lobanov A.V."/>
            <person name="Zhang Y."/>
            <person name="Collier J.L."/>
            <person name="Wurch L.L."/>
            <person name="Kustka A.B."/>
            <person name="Dill B.D."/>
            <person name="Shah M."/>
            <person name="VerBerkmoes N.C."/>
            <person name="Kuo A."/>
            <person name="Terry A."/>
            <person name="Pangilinan J."/>
            <person name="Lindquist E.A."/>
            <person name="Lucas S."/>
            <person name="Paulsen I.T."/>
            <person name="Hattenrath-Lehmann T.K."/>
            <person name="Talmage S.C."/>
            <person name="Walker E.A."/>
            <person name="Koch F."/>
            <person name="Burson A.M."/>
            <person name="Marcoval M.A."/>
            <person name="Tang Y.Z."/>
            <person name="Lecleir G.R."/>
            <person name="Coyne K.J."/>
            <person name="Berg G.M."/>
            <person name="Bertrand E.M."/>
            <person name="Saito M.A."/>
            <person name="Gladyshev V.N."/>
            <person name="Grigoriev I.V."/>
        </authorList>
    </citation>
    <scope>NUCLEOTIDE SEQUENCE [LARGE SCALE GENOMIC DNA]</scope>
    <source>
        <strain evidence="9">CCMP 1984</strain>
    </source>
</reference>
<protein>
    <recommendedName>
        <fullName evidence="7">Protein kinase domain-containing protein</fullName>
    </recommendedName>
</protein>
<feature type="transmembrane region" description="Helical" evidence="6">
    <location>
        <begin position="70"/>
        <end position="88"/>
    </location>
</feature>
<dbReference type="GeneID" id="20229237"/>
<evidence type="ECO:0000313" key="9">
    <source>
        <dbReference type="Proteomes" id="UP000002729"/>
    </source>
</evidence>
<keyword evidence="4" id="KW-0418">Kinase</keyword>
<evidence type="ECO:0000256" key="6">
    <source>
        <dbReference type="SAM" id="Phobius"/>
    </source>
</evidence>
<keyword evidence="3" id="KW-0547">Nucleotide-binding</keyword>
<dbReference type="GO" id="GO:0004674">
    <property type="term" value="F:protein serine/threonine kinase activity"/>
    <property type="evidence" value="ECO:0007669"/>
    <property type="project" value="UniProtKB-KW"/>
</dbReference>